<dbReference type="Ensembl" id="ENSFHET00000029266.1">
    <property type="protein sequence ID" value="ENSFHEP00000034211.1"/>
    <property type="gene ID" value="ENSFHEG00000021850.1"/>
</dbReference>
<proteinExistence type="predicted"/>
<reference evidence="5" key="1">
    <citation type="submission" date="2025-08" db="UniProtKB">
        <authorList>
            <consortium name="Ensembl"/>
        </authorList>
    </citation>
    <scope>IDENTIFICATION</scope>
</reference>
<organism evidence="5 6">
    <name type="scientific">Fundulus heteroclitus</name>
    <name type="common">Killifish</name>
    <name type="synonym">Mummichog</name>
    <dbReference type="NCBI Taxonomy" id="8078"/>
    <lineage>
        <taxon>Eukaryota</taxon>
        <taxon>Metazoa</taxon>
        <taxon>Chordata</taxon>
        <taxon>Craniata</taxon>
        <taxon>Vertebrata</taxon>
        <taxon>Euteleostomi</taxon>
        <taxon>Actinopterygii</taxon>
        <taxon>Neopterygii</taxon>
        <taxon>Teleostei</taxon>
        <taxon>Neoteleostei</taxon>
        <taxon>Acanthomorphata</taxon>
        <taxon>Ovalentaria</taxon>
        <taxon>Atherinomorphae</taxon>
        <taxon>Cyprinodontiformes</taxon>
        <taxon>Fundulidae</taxon>
        <taxon>Fundulus</taxon>
    </lineage>
</organism>
<dbReference type="GO" id="GO:0048786">
    <property type="term" value="C:presynaptic active zone"/>
    <property type="evidence" value="ECO:0007669"/>
    <property type="project" value="TreeGrafter"/>
</dbReference>
<dbReference type="PANTHER" id="PTHR12587">
    <property type="entry name" value="LAR INTERACTING PROTEIN LIP -RELATED PROTEIN"/>
    <property type="match status" value="1"/>
</dbReference>
<dbReference type="Pfam" id="PF26022">
    <property type="entry name" value="CC_Liprin_beta"/>
    <property type="match status" value="1"/>
</dbReference>
<dbReference type="AlphaFoldDB" id="A0A3Q2R134"/>
<accession>A0A3Q2R134</accession>
<dbReference type="GeneTree" id="ENSGT01050000244951"/>
<feature type="compositionally biased region" description="Polar residues" evidence="3">
    <location>
        <begin position="266"/>
        <end position="276"/>
    </location>
</feature>
<dbReference type="Proteomes" id="UP000265000">
    <property type="component" value="Unplaced"/>
</dbReference>
<dbReference type="GO" id="GO:0007528">
    <property type="term" value="P:neuromuscular junction development"/>
    <property type="evidence" value="ECO:0007669"/>
    <property type="project" value="TreeGrafter"/>
</dbReference>
<sequence length="367" mass="41097">MLPAITMETDASHMLEAALEQMDDIIAGSKAAAMEFSTTVYDLGSPVSASPLQVVQLAEELKLALEVQPNQEEKDNLRARLPPETAQALIDWLHTGTVSLCSPANNETYQERLLRLEGDKESLVLQVSVLTDQVEAQGEKIRDLETSLEEHRKKLASTEEMLQQELMSRTSLETQKLDLMDEVSYLKLKLVTMEETQTNTNPQDPTDTKNNKAECVVNLISELQEQMCKFQEEISTRIQEKRALEEKEALEGDPGGSPVQGWDPNVGSNLSPTSLKHSGEQRTVHDLLQEVKQLTSKVQELEGEKSRYERKLRATKAEISDMQQLLASKDTEIECLQTQLLARGSSANNSAEREEVYIKQLISKCKA</sequence>
<dbReference type="PANTHER" id="PTHR12587:SF18">
    <property type="entry name" value="LIPRIN-BETA-2"/>
    <property type="match status" value="1"/>
</dbReference>
<reference evidence="5" key="2">
    <citation type="submission" date="2025-09" db="UniProtKB">
        <authorList>
            <consortium name="Ensembl"/>
        </authorList>
    </citation>
    <scope>IDENTIFICATION</scope>
</reference>
<feature type="coiled-coil region" evidence="2">
    <location>
        <begin position="284"/>
        <end position="325"/>
    </location>
</feature>
<evidence type="ECO:0000313" key="6">
    <source>
        <dbReference type="Proteomes" id="UP000265000"/>
    </source>
</evidence>
<evidence type="ECO:0000259" key="4">
    <source>
        <dbReference type="Pfam" id="PF26022"/>
    </source>
</evidence>
<evidence type="ECO:0000313" key="5">
    <source>
        <dbReference type="Ensembl" id="ENSFHEP00000034211.1"/>
    </source>
</evidence>
<feature type="domain" description="Liprin-beta-1/2 coiled-coil" evidence="4">
    <location>
        <begin position="110"/>
        <end position="229"/>
    </location>
</feature>
<keyword evidence="1" id="KW-0677">Repeat</keyword>
<dbReference type="InterPro" id="IPR029515">
    <property type="entry name" value="Liprin"/>
</dbReference>
<protein>
    <submittedName>
        <fullName evidence="5">PPFIA binding protein 2</fullName>
    </submittedName>
</protein>
<evidence type="ECO:0000256" key="2">
    <source>
        <dbReference type="SAM" id="Coils"/>
    </source>
</evidence>
<keyword evidence="2" id="KW-0175">Coiled coil</keyword>
<keyword evidence="6" id="KW-1185">Reference proteome</keyword>
<feature type="coiled-coil region" evidence="2">
    <location>
        <begin position="106"/>
        <end position="168"/>
    </location>
</feature>
<evidence type="ECO:0000256" key="3">
    <source>
        <dbReference type="SAM" id="MobiDB-lite"/>
    </source>
</evidence>
<dbReference type="InterPro" id="IPR058914">
    <property type="entry name" value="LIPB1/2_CC"/>
</dbReference>
<feature type="region of interest" description="Disordered" evidence="3">
    <location>
        <begin position="246"/>
        <end position="276"/>
    </location>
</feature>
<name>A0A3Q2R134_FUNHE</name>
<evidence type="ECO:0000256" key="1">
    <source>
        <dbReference type="ARBA" id="ARBA00022737"/>
    </source>
</evidence>